<organism evidence="2 3">
    <name type="scientific">Bradyrhizobium stylosanthis</name>
    <dbReference type="NCBI Taxonomy" id="1803665"/>
    <lineage>
        <taxon>Bacteria</taxon>
        <taxon>Pseudomonadati</taxon>
        <taxon>Pseudomonadota</taxon>
        <taxon>Alphaproteobacteria</taxon>
        <taxon>Hyphomicrobiales</taxon>
        <taxon>Nitrobacteraceae</taxon>
        <taxon>Bradyrhizobium</taxon>
    </lineage>
</organism>
<dbReference type="RefSeq" id="WP_063694838.1">
    <property type="nucleotide sequence ID" value="NZ_LVEM01000010.1"/>
</dbReference>
<dbReference type="EMBL" id="VITK01000002">
    <property type="protein sequence ID" value="TWB03558.1"/>
    <property type="molecule type" value="Genomic_DNA"/>
</dbReference>
<dbReference type="AlphaFoldDB" id="A0A560E2E5"/>
<evidence type="ECO:0000313" key="3">
    <source>
        <dbReference type="Proteomes" id="UP000319949"/>
    </source>
</evidence>
<evidence type="ECO:0008006" key="4">
    <source>
        <dbReference type="Google" id="ProtNLM"/>
    </source>
</evidence>
<reference evidence="2 3" key="1">
    <citation type="submission" date="2019-06" db="EMBL/GenBank/DDBJ databases">
        <title>Genomic Encyclopedia of Type Strains, Phase IV (KMG-V): Genome sequencing to study the core and pangenomes of soil and plant-associated prokaryotes.</title>
        <authorList>
            <person name="Whitman W."/>
        </authorList>
    </citation>
    <scope>NUCLEOTIDE SEQUENCE [LARGE SCALE GENOMIC DNA]</scope>
    <source>
        <strain evidence="2 3">BR 510</strain>
    </source>
</reference>
<sequence>MTITISRLYDNYSDAERAVTRLESAGVPHSDISIVANNSDNWYGSQRGKVDRDRDGVDDRAESAGAGAGIGAGIGGAAGLLAGLGMLAIPGLGPVVAAGWLASTAAGAAAGAATGGIVGALTQAGVSKEDASRYAEGVRRGGTLVSARVPDADRPRLDALLHERSVNLQDRSSAWQKAGWTDFDAASPPLSPEDIGRERELYGAPGRRSDL</sequence>
<dbReference type="InterPro" id="IPR052948">
    <property type="entry name" value="Low_temp-induced_all0457"/>
</dbReference>
<dbReference type="STRING" id="1803665.GCA_001641335_02488"/>
<proteinExistence type="predicted"/>
<gene>
    <name evidence="2" type="ORF">FBZ96_10229</name>
</gene>
<dbReference type="OrthoDB" id="8455189at2"/>
<protein>
    <recommendedName>
        <fullName evidence="4">Heat induced stress protein YflT</fullName>
    </recommendedName>
</protein>
<evidence type="ECO:0000256" key="1">
    <source>
        <dbReference type="SAM" id="MobiDB-lite"/>
    </source>
</evidence>
<dbReference type="Proteomes" id="UP000319949">
    <property type="component" value="Unassembled WGS sequence"/>
</dbReference>
<dbReference type="PANTHER" id="PTHR36109:SF2">
    <property type="entry name" value="MEMBRANE PROTEIN"/>
    <property type="match status" value="1"/>
</dbReference>
<comment type="caution">
    <text evidence="2">The sequence shown here is derived from an EMBL/GenBank/DDBJ whole genome shotgun (WGS) entry which is preliminary data.</text>
</comment>
<accession>A0A560E2E5</accession>
<keyword evidence="3" id="KW-1185">Reference proteome</keyword>
<feature type="compositionally biased region" description="Basic and acidic residues" evidence="1">
    <location>
        <begin position="194"/>
        <end position="211"/>
    </location>
</feature>
<dbReference type="PANTHER" id="PTHR36109">
    <property type="entry name" value="MEMBRANE PROTEIN-RELATED"/>
    <property type="match status" value="1"/>
</dbReference>
<evidence type="ECO:0000313" key="2">
    <source>
        <dbReference type="EMBL" id="TWB03558.1"/>
    </source>
</evidence>
<name>A0A560E2E5_9BRAD</name>
<feature type="region of interest" description="Disordered" evidence="1">
    <location>
        <begin position="178"/>
        <end position="211"/>
    </location>
</feature>